<name>A0A1Q9DBN7_SYMMI</name>
<evidence type="ECO:0000256" key="1">
    <source>
        <dbReference type="SAM" id="MobiDB-lite"/>
    </source>
</evidence>
<dbReference type="Proteomes" id="UP000186817">
    <property type="component" value="Unassembled WGS sequence"/>
</dbReference>
<accession>A0A1Q9DBN7</accession>
<protein>
    <submittedName>
        <fullName evidence="3">Uncharacterized protein</fullName>
    </submittedName>
</protein>
<organism evidence="3 4">
    <name type="scientific">Symbiodinium microadriaticum</name>
    <name type="common">Dinoflagellate</name>
    <name type="synonym">Zooxanthella microadriatica</name>
    <dbReference type="NCBI Taxonomy" id="2951"/>
    <lineage>
        <taxon>Eukaryota</taxon>
        <taxon>Sar</taxon>
        <taxon>Alveolata</taxon>
        <taxon>Dinophyceae</taxon>
        <taxon>Suessiales</taxon>
        <taxon>Symbiodiniaceae</taxon>
        <taxon>Symbiodinium</taxon>
    </lineage>
</organism>
<comment type="caution">
    <text evidence="3">The sequence shown here is derived from an EMBL/GenBank/DDBJ whole genome shotgun (WGS) entry which is preliminary data.</text>
</comment>
<dbReference type="EMBL" id="LSRX01000612">
    <property type="protein sequence ID" value="OLP92653.1"/>
    <property type="molecule type" value="Genomic_DNA"/>
</dbReference>
<evidence type="ECO:0000313" key="4">
    <source>
        <dbReference type="Proteomes" id="UP000186817"/>
    </source>
</evidence>
<feature type="region of interest" description="Disordered" evidence="1">
    <location>
        <begin position="211"/>
        <end position="244"/>
    </location>
</feature>
<reference evidence="3 4" key="1">
    <citation type="submission" date="2016-02" db="EMBL/GenBank/DDBJ databases">
        <title>Genome analysis of coral dinoflagellate symbionts highlights evolutionary adaptations to a symbiotic lifestyle.</title>
        <authorList>
            <person name="Aranda M."/>
            <person name="Li Y."/>
            <person name="Liew Y.J."/>
            <person name="Baumgarten S."/>
            <person name="Simakov O."/>
            <person name="Wilson M."/>
            <person name="Piel J."/>
            <person name="Ashoor H."/>
            <person name="Bougouffa S."/>
            <person name="Bajic V.B."/>
            <person name="Ryu T."/>
            <person name="Ravasi T."/>
            <person name="Bayer T."/>
            <person name="Micklem G."/>
            <person name="Kim H."/>
            <person name="Bhak J."/>
            <person name="Lajeunesse T.C."/>
            <person name="Voolstra C.R."/>
        </authorList>
    </citation>
    <scope>NUCLEOTIDE SEQUENCE [LARGE SCALE GENOMIC DNA]</scope>
    <source>
        <strain evidence="3 4">CCMP2467</strain>
    </source>
</reference>
<dbReference type="AlphaFoldDB" id="A0A1Q9DBN7"/>
<evidence type="ECO:0000256" key="2">
    <source>
        <dbReference type="SAM" id="SignalP"/>
    </source>
</evidence>
<feature type="signal peptide" evidence="2">
    <location>
        <begin position="1"/>
        <end position="26"/>
    </location>
</feature>
<dbReference type="OrthoDB" id="418169at2759"/>
<keyword evidence="4" id="KW-1185">Reference proteome</keyword>
<dbReference type="Gene3D" id="1.10.1040.10">
    <property type="entry name" value="N-(1-d-carboxylethyl)-l-norvaline Dehydrogenase, domain 2"/>
    <property type="match status" value="1"/>
</dbReference>
<evidence type="ECO:0000313" key="3">
    <source>
        <dbReference type="EMBL" id="OLP92653.1"/>
    </source>
</evidence>
<proteinExistence type="predicted"/>
<dbReference type="PANTHER" id="PTHR43362:SF1">
    <property type="entry name" value="MANNITOL DEHYDROGENASE 2-RELATED"/>
    <property type="match status" value="1"/>
</dbReference>
<sequence>MDWPRSLDVLLASYIFLMFQLHLDSPHPPSPGEDLLASWTLAICPEVPRAEPLPAKALVIEDLGSILPAAFASVPGVVVRTQPGQLAQDIALKLRIANGIHTAMVYAMALGGLFKTDDCIGHPHVLRLGRDMEAIPWFGSESLSLARSAALNADPEPTSEEAEDSLLELSTIRRGYPSRCIVGGQVVGLLRQRSEIRRQIQEEEAEVKAREMAELKQRPQIPSKASKGAVTETEPNPSSEAGQGYFEVKARELAKQFKRKLGSDVLPYLEQLFERDIAHCCAELKLDRLAVTPVFSEWMARIQHPHFGLECFFVCQNASQKMGIRLLPSVRAALASNEAPSEFMIFALAVILRFLTPIGGFPKSMEGTVTCIMPFLDGKELAKVEAVCLKWRTLPDQLNTWDTLRQAYIARALDCLENLLGWEVENVIWPEEKGEGGPAKPYVGLLQSFVLELEEEDYSTCCECKVHYTRCCKDALSCQYCDKDWCPECARYAPSKDEVGCPDCPDWSKVSCRECFDQGKSIFCRCYGTDSWHYACGRHGFECKRCGEQLCFICEERHSYDCRDDGEEEEDETG</sequence>
<dbReference type="PANTHER" id="PTHR43362">
    <property type="entry name" value="MANNITOL DEHYDROGENASE DSF1-RELATED"/>
    <property type="match status" value="1"/>
</dbReference>
<dbReference type="GO" id="GO:0016616">
    <property type="term" value="F:oxidoreductase activity, acting on the CH-OH group of donors, NAD or NADP as acceptor"/>
    <property type="evidence" value="ECO:0007669"/>
    <property type="project" value="TreeGrafter"/>
</dbReference>
<dbReference type="InterPro" id="IPR013328">
    <property type="entry name" value="6PGD_dom2"/>
</dbReference>
<keyword evidence="2" id="KW-0732">Signal</keyword>
<dbReference type="InterPro" id="IPR050988">
    <property type="entry name" value="Mannitol_DH/Oxidoreductase"/>
</dbReference>
<feature type="chain" id="PRO_5013181050" evidence="2">
    <location>
        <begin position="27"/>
        <end position="574"/>
    </location>
</feature>
<gene>
    <name evidence="3" type="ORF">AK812_SmicGene25534</name>
</gene>